<feature type="compositionally biased region" description="Polar residues" evidence="1">
    <location>
        <begin position="371"/>
        <end position="382"/>
    </location>
</feature>
<dbReference type="PANTHER" id="PTHR42648">
    <property type="entry name" value="TRANSPOSASE, PUTATIVE-RELATED"/>
    <property type="match status" value="1"/>
</dbReference>
<dbReference type="GO" id="GO:0003676">
    <property type="term" value="F:nucleic acid binding"/>
    <property type="evidence" value="ECO:0007669"/>
    <property type="project" value="InterPro"/>
</dbReference>
<dbReference type="InterPro" id="IPR012337">
    <property type="entry name" value="RNaseH-like_sf"/>
</dbReference>
<dbReference type="AlphaFoldDB" id="A0A9D4ZS34"/>
<dbReference type="PROSITE" id="PS50994">
    <property type="entry name" value="INTEGRASE"/>
    <property type="match status" value="1"/>
</dbReference>
<feature type="region of interest" description="Disordered" evidence="1">
    <location>
        <begin position="339"/>
        <end position="411"/>
    </location>
</feature>
<feature type="domain" description="Integrase catalytic" evidence="2">
    <location>
        <begin position="147"/>
        <end position="222"/>
    </location>
</feature>
<feature type="compositionally biased region" description="Basic and acidic residues" evidence="1">
    <location>
        <begin position="389"/>
        <end position="399"/>
    </location>
</feature>
<dbReference type="InterPro" id="IPR001584">
    <property type="entry name" value="Integrase_cat-core"/>
</dbReference>
<dbReference type="SUPFAM" id="SSF53098">
    <property type="entry name" value="Ribonuclease H-like"/>
    <property type="match status" value="1"/>
</dbReference>
<evidence type="ECO:0000256" key="1">
    <source>
        <dbReference type="SAM" id="MobiDB-lite"/>
    </source>
</evidence>
<gene>
    <name evidence="3" type="ORF">KIW84_070348</name>
</gene>
<dbReference type="GO" id="GO:0015074">
    <property type="term" value="P:DNA integration"/>
    <property type="evidence" value="ECO:0007669"/>
    <property type="project" value="InterPro"/>
</dbReference>
<accession>A0A9D4ZS34</accession>
<sequence length="411" mass="46854">MFLGGLDNDQFSQIKGIILNFDPLPPLRRVFNLIQQEESRLTTDTARSVNTNTGSTFHSSKHDKSRWREYPKVKCDHCCKNGHVKEKCFEIVGYPAHWETRRTPRRDHRASVEKCDVVEGSTLGHALHGTRTKNSIPPLDNMSGNVHGIIHETSCVHTPQQNGRVKRKHRHILNIARALRFQANLPLHFWGNFILTATYLINRTPTVANKSLTPYEFLFKKAPQYDHLHNFGCLCYMKNVSKPLDKFDPRPDKSLFLGYPQGQKGWKFYNLQTHTFHISRDIFYDNTYPFLQASNPSSTNIVHYSAEYYSDKEPQTDSVPSLADIPPINSQELNIASINPDTPVVDNLHQDHANHSPESPRNAPAQDDHNTTNPISASQISSNEDDATEGEHTEDHNHVAIESPPRLRHPP</sequence>
<dbReference type="Gene3D" id="3.30.420.10">
    <property type="entry name" value="Ribonuclease H-like superfamily/Ribonuclease H"/>
    <property type="match status" value="1"/>
</dbReference>
<proteinExistence type="predicted"/>
<dbReference type="Proteomes" id="UP001058974">
    <property type="component" value="Chromosome 7"/>
</dbReference>
<evidence type="ECO:0000259" key="2">
    <source>
        <dbReference type="PROSITE" id="PS50994"/>
    </source>
</evidence>
<reference evidence="3 4" key="1">
    <citation type="journal article" date="2022" name="Nat. Genet.">
        <title>Improved pea reference genome and pan-genome highlight genomic features and evolutionary characteristics.</title>
        <authorList>
            <person name="Yang T."/>
            <person name="Liu R."/>
            <person name="Luo Y."/>
            <person name="Hu S."/>
            <person name="Wang D."/>
            <person name="Wang C."/>
            <person name="Pandey M.K."/>
            <person name="Ge S."/>
            <person name="Xu Q."/>
            <person name="Li N."/>
            <person name="Li G."/>
            <person name="Huang Y."/>
            <person name="Saxena R.K."/>
            <person name="Ji Y."/>
            <person name="Li M."/>
            <person name="Yan X."/>
            <person name="He Y."/>
            <person name="Liu Y."/>
            <person name="Wang X."/>
            <person name="Xiang C."/>
            <person name="Varshney R.K."/>
            <person name="Ding H."/>
            <person name="Gao S."/>
            <person name="Zong X."/>
        </authorList>
    </citation>
    <scope>NUCLEOTIDE SEQUENCE [LARGE SCALE GENOMIC DNA]</scope>
    <source>
        <strain evidence="3 4">cv. Zhongwan 6</strain>
    </source>
</reference>
<dbReference type="InterPro" id="IPR036397">
    <property type="entry name" value="RNaseH_sf"/>
</dbReference>
<evidence type="ECO:0000313" key="3">
    <source>
        <dbReference type="EMBL" id="KAI5382896.1"/>
    </source>
</evidence>
<name>A0A9D4ZS34_PEA</name>
<dbReference type="EMBL" id="JAMSHJ010000007">
    <property type="protein sequence ID" value="KAI5382896.1"/>
    <property type="molecule type" value="Genomic_DNA"/>
</dbReference>
<keyword evidence="4" id="KW-1185">Reference proteome</keyword>
<protein>
    <recommendedName>
        <fullName evidence="2">Integrase catalytic domain-containing protein</fullName>
    </recommendedName>
</protein>
<comment type="caution">
    <text evidence="3">The sequence shown here is derived from an EMBL/GenBank/DDBJ whole genome shotgun (WGS) entry which is preliminary data.</text>
</comment>
<dbReference type="Pfam" id="PF25597">
    <property type="entry name" value="SH3_retrovirus"/>
    <property type="match status" value="1"/>
</dbReference>
<dbReference type="Gramene" id="Psat07G0034800-T1">
    <property type="protein sequence ID" value="KAI5382896.1"/>
    <property type="gene ID" value="KIW84_070348"/>
</dbReference>
<dbReference type="InterPro" id="IPR057670">
    <property type="entry name" value="SH3_retrovirus"/>
</dbReference>
<organism evidence="3 4">
    <name type="scientific">Pisum sativum</name>
    <name type="common">Garden pea</name>
    <name type="synonym">Lathyrus oleraceus</name>
    <dbReference type="NCBI Taxonomy" id="3888"/>
    <lineage>
        <taxon>Eukaryota</taxon>
        <taxon>Viridiplantae</taxon>
        <taxon>Streptophyta</taxon>
        <taxon>Embryophyta</taxon>
        <taxon>Tracheophyta</taxon>
        <taxon>Spermatophyta</taxon>
        <taxon>Magnoliopsida</taxon>
        <taxon>eudicotyledons</taxon>
        <taxon>Gunneridae</taxon>
        <taxon>Pentapetalae</taxon>
        <taxon>rosids</taxon>
        <taxon>fabids</taxon>
        <taxon>Fabales</taxon>
        <taxon>Fabaceae</taxon>
        <taxon>Papilionoideae</taxon>
        <taxon>50 kb inversion clade</taxon>
        <taxon>NPAAA clade</taxon>
        <taxon>Hologalegina</taxon>
        <taxon>IRL clade</taxon>
        <taxon>Fabeae</taxon>
        <taxon>Lathyrus</taxon>
    </lineage>
</organism>
<evidence type="ECO:0000313" key="4">
    <source>
        <dbReference type="Proteomes" id="UP001058974"/>
    </source>
</evidence>
<dbReference type="InterPro" id="IPR039537">
    <property type="entry name" value="Retrotran_Ty1/copia-like"/>
</dbReference>
<dbReference type="PANTHER" id="PTHR42648:SF31">
    <property type="entry name" value="RNA-DIRECTED DNA POLYMERASE"/>
    <property type="match status" value="1"/>
</dbReference>